<name>A0A445MST5_9BACT</name>
<organism evidence="2">
    <name type="scientific">uncultured Desulfobacterium sp</name>
    <dbReference type="NCBI Taxonomy" id="201089"/>
    <lineage>
        <taxon>Bacteria</taxon>
        <taxon>Pseudomonadati</taxon>
        <taxon>Thermodesulfobacteriota</taxon>
        <taxon>Desulfobacteria</taxon>
        <taxon>Desulfobacterales</taxon>
        <taxon>Desulfobacteriaceae</taxon>
        <taxon>Desulfobacterium</taxon>
        <taxon>environmental samples</taxon>
    </lineage>
</organism>
<feature type="region of interest" description="Disordered" evidence="1">
    <location>
        <begin position="33"/>
        <end position="74"/>
    </location>
</feature>
<sequence>MLRPDCSKKTRSVYDIPIRALFFRQDLQDDQDILASPNERQKPASLFAGDNGIGDAPKNINCSSETEYSDMGKR</sequence>
<reference evidence="2" key="1">
    <citation type="submission" date="2018-01" db="EMBL/GenBank/DDBJ databases">
        <authorList>
            <person name="Regsiter A."/>
            <person name="William W."/>
        </authorList>
    </citation>
    <scope>NUCLEOTIDE SEQUENCE</scope>
    <source>
        <strain evidence="2">TRIP AH-1</strain>
    </source>
</reference>
<evidence type="ECO:0000256" key="1">
    <source>
        <dbReference type="SAM" id="MobiDB-lite"/>
    </source>
</evidence>
<accession>A0A445MST5</accession>
<evidence type="ECO:0000313" key="2">
    <source>
        <dbReference type="EMBL" id="SPD72518.1"/>
    </source>
</evidence>
<dbReference type="EMBL" id="OJIN01000045">
    <property type="protein sequence ID" value="SPD72518.1"/>
    <property type="molecule type" value="Genomic_DNA"/>
</dbReference>
<protein>
    <submittedName>
        <fullName evidence="2">Uncharacterized protein</fullName>
    </submittedName>
</protein>
<proteinExistence type="predicted"/>
<dbReference type="AlphaFoldDB" id="A0A445MST5"/>
<gene>
    <name evidence="2" type="ORF">PITCH_A1390016</name>
</gene>